<dbReference type="InterPro" id="IPR029068">
    <property type="entry name" value="Glyas_Bleomycin-R_OHBP_Dase"/>
</dbReference>
<dbReference type="PROSITE" id="PS51819">
    <property type="entry name" value="VOC"/>
    <property type="match status" value="1"/>
</dbReference>
<dbReference type="InterPro" id="IPR004360">
    <property type="entry name" value="Glyas_Fos-R_dOase_dom"/>
</dbReference>
<dbReference type="InterPro" id="IPR037523">
    <property type="entry name" value="VOC_core"/>
</dbReference>
<evidence type="ECO:0000313" key="3">
    <source>
        <dbReference type="EMBL" id="RRJ30482.1"/>
    </source>
</evidence>
<dbReference type="Gene3D" id="3.10.180.10">
    <property type="entry name" value="2,3-Dihydroxybiphenyl 1,2-Dioxygenase, domain 1"/>
    <property type="match status" value="1"/>
</dbReference>
<gene>
    <name evidence="3" type="ORF">EIK79_09355</name>
</gene>
<dbReference type="OrthoDB" id="210990at2157"/>
<feature type="domain" description="VOC" evidence="2">
    <location>
        <begin position="26"/>
        <end position="151"/>
    </location>
</feature>
<dbReference type="AlphaFoldDB" id="A0A3P3RAG6"/>
<accession>A0A3P3RAG6</accession>
<proteinExistence type="predicted"/>
<dbReference type="PANTHER" id="PTHR36110">
    <property type="entry name" value="RING-CLEAVING DIOXYGENASE MHQE-RELATED"/>
    <property type="match status" value="1"/>
</dbReference>
<dbReference type="RefSeq" id="WP_124954854.1">
    <property type="nucleotide sequence ID" value="NZ_RRCH01000021.1"/>
</dbReference>
<keyword evidence="4" id="KW-1185">Reference proteome</keyword>
<organism evidence="3 4">
    <name type="scientific">Halocatena pleomorpha</name>
    <dbReference type="NCBI Taxonomy" id="1785090"/>
    <lineage>
        <taxon>Archaea</taxon>
        <taxon>Methanobacteriati</taxon>
        <taxon>Methanobacteriota</taxon>
        <taxon>Stenosarchaea group</taxon>
        <taxon>Halobacteria</taxon>
        <taxon>Halobacteriales</taxon>
        <taxon>Natronomonadaceae</taxon>
        <taxon>Halocatena</taxon>
    </lineage>
</organism>
<protein>
    <submittedName>
        <fullName evidence="3">VOC family protein</fullName>
    </submittedName>
</protein>
<feature type="region of interest" description="Disordered" evidence="1">
    <location>
        <begin position="1"/>
        <end position="24"/>
    </location>
</feature>
<dbReference type="Pfam" id="PF00903">
    <property type="entry name" value="Glyoxalase"/>
    <property type="match status" value="1"/>
</dbReference>
<dbReference type="SUPFAM" id="SSF54593">
    <property type="entry name" value="Glyoxalase/Bleomycin resistance protein/Dihydroxybiphenyl dioxygenase"/>
    <property type="match status" value="1"/>
</dbReference>
<dbReference type="EMBL" id="RRCH01000021">
    <property type="protein sequence ID" value="RRJ30482.1"/>
    <property type="molecule type" value="Genomic_DNA"/>
</dbReference>
<dbReference type="CDD" id="cd06587">
    <property type="entry name" value="VOC"/>
    <property type="match status" value="1"/>
</dbReference>
<feature type="compositionally biased region" description="Polar residues" evidence="1">
    <location>
        <begin position="1"/>
        <end position="12"/>
    </location>
</feature>
<comment type="caution">
    <text evidence="3">The sequence shown here is derived from an EMBL/GenBank/DDBJ whole genome shotgun (WGS) entry which is preliminary data.</text>
</comment>
<sequence>MVDSTDQSTESDISPEPPDSLIHTAGTDHITLVGSNEAETIAFYRDVLGMSLVLRQPNLDAPDVTHLFFDTGDGRMLTFFVTDQRDSHEGPQRPPVGGVHHLAFRLEPERFLEARTSLTEEGYQVNEFDRGAFHSLYTRDHNGLTIELTTEPYRIPDDRRGEVLATAHRIRTEEGAQNVETDHIESALTELGIPIKQYGHPQAESGEEISND</sequence>
<dbReference type="PANTHER" id="PTHR36110:SF4">
    <property type="entry name" value="RING-CLEAVING DIOXYGENASE MHQA-RELATED"/>
    <property type="match status" value="1"/>
</dbReference>
<evidence type="ECO:0000256" key="1">
    <source>
        <dbReference type="SAM" id="MobiDB-lite"/>
    </source>
</evidence>
<dbReference type="Proteomes" id="UP000282322">
    <property type="component" value="Unassembled WGS sequence"/>
</dbReference>
<name>A0A3P3RAG6_9EURY</name>
<evidence type="ECO:0000259" key="2">
    <source>
        <dbReference type="PROSITE" id="PS51819"/>
    </source>
</evidence>
<reference evidence="3 4" key="1">
    <citation type="submission" date="2018-11" db="EMBL/GenBank/DDBJ databases">
        <title>Taxonoimc description of Halomarina strain SPP-AMP-1.</title>
        <authorList>
            <person name="Pal Y."/>
            <person name="Srinivasana K."/>
            <person name="Verma A."/>
            <person name="Kumar P."/>
        </authorList>
    </citation>
    <scope>NUCLEOTIDE SEQUENCE [LARGE SCALE GENOMIC DNA]</scope>
    <source>
        <strain evidence="3 4">SPP-AMP-1</strain>
    </source>
</reference>
<evidence type="ECO:0000313" key="4">
    <source>
        <dbReference type="Proteomes" id="UP000282322"/>
    </source>
</evidence>
<dbReference type="InterPro" id="IPR052537">
    <property type="entry name" value="Extradiol_RC_dioxygenase"/>
</dbReference>